<comment type="caution">
    <text evidence="2">The sequence shown here is derived from an EMBL/GenBank/DDBJ whole genome shotgun (WGS) entry which is preliminary data.</text>
</comment>
<evidence type="ECO:0000313" key="3">
    <source>
        <dbReference type="Proteomes" id="UP000185874"/>
    </source>
</evidence>
<proteinExistence type="predicted"/>
<name>A0A1F7SGL5_9BACT</name>
<dbReference type="AlphaFoldDB" id="A0A1F7SGL5"/>
<evidence type="ECO:0000313" key="2">
    <source>
        <dbReference type="EMBL" id="OGL52307.1"/>
    </source>
</evidence>
<evidence type="ECO:0008006" key="4">
    <source>
        <dbReference type="Google" id="ProtNLM"/>
    </source>
</evidence>
<accession>A0A1F7SGL5</accession>
<keyword evidence="1" id="KW-1133">Transmembrane helix</keyword>
<organism evidence="2 3">
    <name type="scientific">Candidatus Shapirobacteria bacterium RBG_13_44_7</name>
    <dbReference type="NCBI Taxonomy" id="1802149"/>
    <lineage>
        <taxon>Bacteria</taxon>
        <taxon>Candidatus Shapironibacteriota</taxon>
    </lineage>
</organism>
<evidence type="ECO:0000256" key="1">
    <source>
        <dbReference type="SAM" id="Phobius"/>
    </source>
</evidence>
<keyword evidence="1" id="KW-0812">Transmembrane</keyword>
<reference evidence="2 3" key="1">
    <citation type="journal article" date="2016" name="Nat. Commun.">
        <title>Thousands of microbial genomes shed light on interconnected biogeochemical processes in an aquifer system.</title>
        <authorList>
            <person name="Anantharaman K."/>
            <person name="Brown C.T."/>
            <person name="Hug L.A."/>
            <person name="Sharon I."/>
            <person name="Castelle C.J."/>
            <person name="Probst A.J."/>
            <person name="Thomas B.C."/>
            <person name="Singh A."/>
            <person name="Wilkins M.J."/>
            <person name="Karaoz U."/>
            <person name="Brodie E.L."/>
            <person name="Williams K.H."/>
            <person name="Hubbard S.S."/>
            <person name="Banfield J.F."/>
        </authorList>
    </citation>
    <scope>NUCLEOTIDE SEQUENCE [LARGE SCALE GENOMIC DNA]</scope>
</reference>
<protein>
    <recommendedName>
        <fullName evidence="4">Integral membrane protein</fullName>
    </recommendedName>
</protein>
<dbReference type="EMBL" id="MGDJ01000027">
    <property type="protein sequence ID" value="OGL52307.1"/>
    <property type="molecule type" value="Genomic_DNA"/>
</dbReference>
<dbReference type="Proteomes" id="UP000185874">
    <property type="component" value="Unassembled WGS sequence"/>
</dbReference>
<feature type="transmembrane region" description="Helical" evidence="1">
    <location>
        <begin position="33"/>
        <end position="61"/>
    </location>
</feature>
<sequence>MDQLLAFNLGQTVTWGSHNLAQTFPNVATLVSLFLRGALTLSGLILLVLIIVGGLGFIANAGGDPKKLAQSQAVVTNAVIGFLIVFLAYFIIQLIEVITGLNILNPTL</sequence>
<keyword evidence="1" id="KW-0472">Membrane</keyword>
<gene>
    <name evidence="2" type="ORF">A3K55_01525</name>
</gene>
<feature type="transmembrane region" description="Helical" evidence="1">
    <location>
        <begin position="73"/>
        <end position="92"/>
    </location>
</feature>